<evidence type="ECO:0000313" key="1">
    <source>
        <dbReference type="EMBL" id="BDT03278.1"/>
    </source>
</evidence>
<accession>A0ABN6SX04</accession>
<protein>
    <recommendedName>
        <fullName evidence="3">Transposase</fullName>
    </recommendedName>
</protein>
<dbReference type="EMBL" id="AP026933">
    <property type="protein sequence ID" value="BDT03278.1"/>
    <property type="molecule type" value="Genomic_DNA"/>
</dbReference>
<reference evidence="1 2" key="1">
    <citation type="journal article" date="2022" name="Front. Microbiol.">
        <title>Male-killing mechanisms vary between Spiroplasma species.</title>
        <authorList>
            <person name="Arai H."/>
            <person name="Inoue M."/>
            <person name="Kageyama D."/>
        </authorList>
    </citation>
    <scope>NUCLEOTIDE SEQUENCE [LARGE SCALE GENOMIC DNA]</scope>
    <source>
        <strain evidence="2">sHm</strain>
    </source>
</reference>
<name>A0ABN6SX04_9MOLU</name>
<evidence type="ECO:0008006" key="3">
    <source>
        <dbReference type="Google" id="ProtNLM"/>
    </source>
</evidence>
<dbReference type="Proteomes" id="UP001163387">
    <property type="component" value="Chromosome"/>
</dbReference>
<organism evidence="1 2">
    <name type="scientific">Spiroplasma ixodetis</name>
    <dbReference type="NCBI Taxonomy" id="2141"/>
    <lineage>
        <taxon>Bacteria</taxon>
        <taxon>Bacillati</taxon>
        <taxon>Mycoplasmatota</taxon>
        <taxon>Mollicutes</taxon>
        <taxon>Entomoplasmatales</taxon>
        <taxon>Spiroplasmataceae</taxon>
        <taxon>Spiroplasma</taxon>
    </lineage>
</organism>
<evidence type="ECO:0000313" key="2">
    <source>
        <dbReference type="Proteomes" id="UP001163387"/>
    </source>
</evidence>
<proteinExistence type="predicted"/>
<keyword evidence="2" id="KW-1185">Reference proteome</keyword>
<sequence length="137" mass="16418">MKEKYKYKIINDIVINKLSKHQAKNKLNLTIRRINQLIQIFNKEGKVGFIHKSRNKISNKATKIEIKNKIINLYKTKYYNFNFQHFQEKLINEENTKIAYSTVYNLLIQEKITSPKRHKNKKITCIPQEIVEQILVN</sequence>
<gene>
    <name evidence="1" type="ORF">SHM_09240</name>
</gene>